<sequence>MVIFSSVPVVPINAATQDILDLVLVEVAELKRSQVNNEETGNCDGGKALQKSHESKRKP</sequence>
<gene>
    <name evidence="2" type="ORF">Bfra_006596</name>
</gene>
<name>A0A8H6B5K3_9HELO</name>
<reference evidence="2 3" key="1">
    <citation type="journal article" date="2020" name="Phytopathology">
        <title>A high-quality genome resource of Botrytis fragariae, a new and rapidly spreading fungal pathogen causing strawberry gray mold in the U.S.A.</title>
        <authorList>
            <person name="Wu Y."/>
            <person name="Saski C.A."/>
            <person name="Schnabel G."/>
            <person name="Xiao S."/>
            <person name="Hu M."/>
        </authorList>
    </citation>
    <scope>NUCLEOTIDE SEQUENCE [LARGE SCALE GENOMIC DNA]</scope>
    <source>
        <strain evidence="2 3">BVB16</strain>
    </source>
</reference>
<evidence type="ECO:0000256" key="1">
    <source>
        <dbReference type="SAM" id="MobiDB-lite"/>
    </source>
</evidence>
<accession>A0A8H6B5K3</accession>
<protein>
    <submittedName>
        <fullName evidence="2">Uncharacterized protein</fullName>
    </submittedName>
</protein>
<dbReference type="RefSeq" id="XP_037198331.1">
    <property type="nucleotide sequence ID" value="XM_037336965.1"/>
</dbReference>
<keyword evidence="3" id="KW-1185">Reference proteome</keyword>
<evidence type="ECO:0000313" key="2">
    <source>
        <dbReference type="EMBL" id="KAF5879387.1"/>
    </source>
</evidence>
<organism evidence="2 3">
    <name type="scientific">Botrytis fragariae</name>
    <dbReference type="NCBI Taxonomy" id="1964551"/>
    <lineage>
        <taxon>Eukaryota</taxon>
        <taxon>Fungi</taxon>
        <taxon>Dikarya</taxon>
        <taxon>Ascomycota</taxon>
        <taxon>Pezizomycotina</taxon>
        <taxon>Leotiomycetes</taxon>
        <taxon>Helotiales</taxon>
        <taxon>Sclerotiniaceae</taxon>
        <taxon>Botrytis</taxon>
    </lineage>
</organism>
<comment type="caution">
    <text evidence="2">The sequence shown here is derived from an EMBL/GenBank/DDBJ whole genome shotgun (WGS) entry which is preliminary data.</text>
</comment>
<dbReference type="AlphaFoldDB" id="A0A8H6B5K3"/>
<dbReference type="Proteomes" id="UP000531561">
    <property type="component" value="Unassembled WGS sequence"/>
</dbReference>
<evidence type="ECO:0000313" key="3">
    <source>
        <dbReference type="Proteomes" id="UP000531561"/>
    </source>
</evidence>
<dbReference type="GeneID" id="59260657"/>
<dbReference type="EMBL" id="JABFCT010000001">
    <property type="protein sequence ID" value="KAF5879387.1"/>
    <property type="molecule type" value="Genomic_DNA"/>
</dbReference>
<feature type="region of interest" description="Disordered" evidence="1">
    <location>
        <begin position="35"/>
        <end position="59"/>
    </location>
</feature>
<proteinExistence type="predicted"/>